<dbReference type="OrthoDB" id="3731849at2"/>
<gene>
    <name evidence="4" type="ORF">SAMN02745244_01967</name>
</gene>
<feature type="domain" description="Putative Flp pilus-assembly TadG-like N-terminal" evidence="3">
    <location>
        <begin position="31"/>
        <end position="71"/>
    </location>
</feature>
<protein>
    <submittedName>
        <fullName evidence="4">Flp pilus assembly protein TadG</fullName>
    </submittedName>
</protein>
<sequence>MNPRHALTRPGRGSSGHGKKRGERGMVSVWVSVALVAFIVTIGIGVDFAGHASAAQHARAVADEAARAGGQHLTLDSGRARPDVHTAIAAANTYVAASPYTGTTTIRGGDTITVTATGTYRCQFLSIIGITTLRVQETGTATVKSVLGGTEQ</sequence>
<keyword evidence="5" id="KW-1185">Reference proteome</keyword>
<evidence type="ECO:0000256" key="1">
    <source>
        <dbReference type="SAM" id="MobiDB-lite"/>
    </source>
</evidence>
<feature type="region of interest" description="Disordered" evidence="1">
    <location>
        <begin position="1"/>
        <end position="22"/>
    </location>
</feature>
<dbReference type="AlphaFoldDB" id="A0A1M6HEV7"/>
<keyword evidence="2" id="KW-1133">Transmembrane helix</keyword>
<proteinExistence type="predicted"/>
<evidence type="ECO:0000256" key="2">
    <source>
        <dbReference type="SAM" id="Phobius"/>
    </source>
</evidence>
<dbReference type="Pfam" id="PF13400">
    <property type="entry name" value="Tad"/>
    <property type="match status" value="1"/>
</dbReference>
<dbReference type="PROSITE" id="PS00430">
    <property type="entry name" value="TONB_DEPENDENT_REC_1"/>
    <property type="match status" value="1"/>
</dbReference>
<organism evidence="4 5">
    <name type="scientific">Tessaracoccus bendigoensis DSM 12906</name>
    <dbReference type="NCBI Taxonomy" id="1123357"/>
    <lineage>
        <taxon>Bacteria</taxon>
        <taxon>Bacillati</taxon>
        <taxon>Actinomycetota</taxon>
        <taxon>Actinomycetes</taxon>
        <taxon>Propionibacteriales</taxon>
        <taxon>Propionibacteriaceae</taxon>
        <taxon>Tessaracoccus</taxon>
    </lineage>
</organism>
<keyword evidence="2" id="KW-0812">Transmembrane</keyword>
<name>A0A1M6HEV7_9ACTN</name>
<dbReference type="InterPro" id="IPR028087">
    <property type="entry name" value="Tad_N"/>
</dbReference>
<reference evidence="4 5" key="1">
    <citation type="submission" date="2016-11" db="EMBL/GenBank/DDBJ databases">
        <authorList>
            <person name="Jaros S."/>
            <person name="Januszkiewicz K."/>
            <person name="Wedrychowicz H."/>
        </authorList>
    </citation>
    <scope>NUCLEOTIDE SEQUENCE [LARGE SCALE GENOMIC DNA]</scope>
    <source>
        <strain evidence="4 5">DSM 12906</strain>
    </source>
</reference>
<keyword evidence="2" id="KW-0472">Membrane</keyword>
<evidence type="ECO:0000313" key="4">
    <source>
        <dbReference type="EMBL" id="SHJ20718.1"/>
    </source>
</evidence>
<evidence type="ECO:0000259" key="3">
    <source>
        <dbReference type="Pfam" id="PF13400"/>
    </source>
</evidence>
<feature type="transmembrane region" description="Helical" evidence="2">
    <location>
        <begin position="27"/>
        <end position="46"/>
    </location>
</feature>
<dbReference type="RefSeq" id="WP_139280196.1">
    <property type="nucleotide sequence ID" value="NZ_FQZG01000032.1"/>
</dbReference>
<dbReference type="EMBL" id="FQZG01000032">
    <property type="protein sequence ID" value="SHJ20718.1"/>
    <property type="molecule type" value="Genomic_DNA"/>
</dbReference>
<dbReference type="InterPro" id="IPR010916">
    <property type="entry name" value="TonB_box_CS"/>
</dbReference>
<evidence type="ECO:0000313" key="5">
    <source>
        <dbReference type="Proteomes" id="UP000184512"/>
    </source>
</evidence>
<dbReference type="STRING" id="1123357.SAMN02745244_01967"/>
<accession>A0A1M6HEV7</accession>
<dbReference type="Proteomes" id="UP000184512">
    <property type="component" value="Unassembled WGS sequence"/>
</dbReference>